<feature type="binding site" evidence="9">
    <location>
        <begin position="224"/>
        <end position="225"/>
    </location>
    <ligand>
        <name>sn-glycerol 1-phosphate</name>
        <dbReference type="ChEBI" id="CHEBI:57685"/>
    </ligand>
</feature>
<dbReference type="GO" id="GO:0120536">
    <property type="term" value="F:heptaprenylglyceryl phosphate synthase activity"/>
    <property type="evidence" value="ECO:0007669"/>
    <property type="project" value="UniProtKB-ARBA"/>
</dbReference>
<name>A0A2H4U637_METSM</name>
<evidence type="ECO:0000256" key="6">
    <source>
        <dbReference type="ARBA" id="ARBA00023209"/>
    </source>
</evidence>
<sequence length="250" mass="26854">MEMVEEHIKGILKNRKIHFTLIDPDEQTPQEALKIAEEAILGGTDGIMIGGSTVNNDEVDETCKILSENIEVPIILFPGNINSVSKYADAIFFMSYLNSTNPYWIYGAQALAAPIVRQAGIEVLPMGYMVVQPGGTVGWVGDAKLVPRNKPKIPAAYAMSAELLGMRFFYIEAGSGADKPIPSEMVGYTKKATEDMVIIVGGGIRDGEAAYTAAKAGGDIIVTGTVVEETNDVRGKIEEITAAIRKASIE</sequence>
<keyword evidence="6 9" id="KW-0594">Phospholipid biosynthesis</keyword>
<protein>
    <recommendedName>
        <fullName evidence="9">Geranylgeranylglyceryl phosphate synthase</fullName>
        <shortName evidence="9">GGGP synthase</shortName>
        <shortName evidence="9">GGGPS</shortName>
        <ecNumber evidence="9">2.5.1.41</ecNumber>
    </recommendedName>
    <alternativeName>
        <fullName evidence="9">(S)-3-O-geranylgeranylglyceryl phosphate synthase</fullName>
    </alternativeName>
    <alternativeName>
        <fullName evidence="9">Phosphoglycerol geranylgeranyltransferase</fullName>
    </alternativeName>
</protein>
<dbReference type="GO" id="GO:0046474">
    <property type="term" value="P:glycerophospholipid biosynthetic process"/>
    <property type="evidence" value="ECO:0007669"/>
    <property type="project" value="UniProtKB-UniRule"/>
</dbReference>
<comment type="subcellular location">
    <subcellularLocation>
        <location evidence="9">Cytoplasm</location>
    </subcellularLocation>
</comment>
<feature type="binding site" evidence="9">
    <location>
        <begin position="202"/>
        <end position="203"/>
    </location>
    <ligand>
        <name>sn-glycerol 1-phosphate</name>
        <dbReference type="ChEBI" id="CHEBI:57685"/>
    </ligand>
</feature>
<dbReference type="NCBIfam" id="TIGR01769">
    <property type="entry name" value="GGGP"/>
    <property type="match status" value="1"/>
</dbReference>
<dbReference type="AlphaFoldDB" id="A0A2H4U637"/>
<keyword evidence="2 9" id="KW-0808">Transferase</keyword>
<dbReference type="InterPro" id="IPR039074">
    <property type="entry name" value="GGGP/HepGP_synthase_I"/>
</dbReference>
<dbReference type="UniPathway" id="UPA00940"/>
<dbReference type="RefSeq" id="WP_100815372.1">
    <property type="nucleotide sequence ID" value="NZ_CAYATI010000028.1"/>
</dbReference>
<accession>A0A2H4U637</accession>
<keyword evidence="3 9" id="KW-0479">Metal-binding</keyword>
<keyword evidence="7 9" id="KW-1208">Phospholipid metabolism</keyword>
<dbReference type="PANTHER" id="PTHR40029">
    <property type="match status" value="1"/>
</dbReference>
<dbReference type="InterPro" id="IPR038597">
    <property type="entry name" value="GGGP/HepGP_synthase_sf"/>
</dbReference>
<comment type="caution">
    <text evidence="9">Lacks conserved residue(s) required for the propagation of feature annotation.</text>
</comment>
<comment type="similarity">
    <text evidence="9">Belongs to the GGGP/HepGP synthase family. Group II subfamily.</text>
</comment>
<comment type="function">
    <text evidence="9">Prenyltransferase that catalyzes the transfer of the geranylgeranyl moiety of geranylgeranyl diphosphate (GGPP) to the C3 hydroxyl of sn-glycerol-1-phosphate (G1P). This reaction is the first ether-bond-formation step in the biosynthesis of archaeal membrane lipids.</text>
</comment>
<proteinExistence type="inferred from homology"/>
<comment type="catalytic activity">
    <reaction evidence="8 9">
        <text>sn-glycerol 1-phosphate + (2E,6E,10E)-geranylgeranyl diphosphate = sn-3-O-(geranylgeranyl)glycerol 1-phosphate + diphosphate</text>
        <dbReference type="Rhea" id="RHEA:23404"/>
        <dbReference type="ChEBI" id="CHEBI:33019"/>
        <dbReference type="ChEBI" id="CHEBI:57677"/>
        <dbReference type="ChEBI" id="CHEBI:57685"/>
        <dbReference type="ChEBI" id="CHEBI:58756"/>
        <dbReference type="EC" id="2.5.1.41"/>
    </reaction>
</comment>
<evidence type="ECO:0000256" key="9">
    <source>
        <dbReference type="HAMAP-Rule" id="MF_00112"/>
    </source>
</evidence>
<evidence type="ECO:0000256" key="5">
    <source>
        <dbReference type="ARBA" id="ARBA00023098"/>
    </source>
</evidence>
<keyword evidence="1 9" id="KW-0444">Lipid biosynthesis</keyword>
<organism evidence="10 11">
    <name type="scientific">Methanobrevibacter smithii</name>
    <dbReference type="NCBI Taxonomy" id="2173"/>
    <lineage>
        <taxon>Archaea</taxon>
        <taxon>Methanobacteriati</taxon>
        <taxon>Methanobacteriota</taxon>
        <taxon>Methanomada group</taxon>
        <taxon>Methanobacteria</taxon>
        <taxon>Methanobacteriales</taxon>
        <taxon>Methanobacteriaceae</taxon>
        <taxon>Methanobrevibacter</taxon>
    </lineage>
</organism>
<dbReference type="GO" id="GO:0047294">
    <property type="term" value="F:phosphoglycerol geranylgeranyltransferase activity"/>
    <property type="evidence" value="ECO:0007669"/>
    <property type="project" value="UniProtKB-UniRule"/>
</dbReference>
<evidence type="ECO:0000313" key="10">
    <source>
        <dbReference type="EMBL" id="ATZ59554.1"/>
    </source>
</evidence>
<evidence type="ECO:0000256" key="4">
    <source>
        <dbReference type="ARBA" id="ARBA00022842"/>
    </source>
</evidence>
<gene>
    <name evidence="10" type="ORF">BK798_03550</name>
</gene>
<dbReference type="EMBL" id="CP017803">
    <property type="protein sequence ID" value="ATZ59554.1"/>
    <property type="molecule type" value="Genomic_DNA"/>
</dbReference>
<keyword evidence="4 9" id="KW-0460">Magnesium</keyword>
<evidence type="ECO:0000256" key="8">
    <source>
        <dbReference type="ARBA" id="ARBA00047288"/>
    </source>
</evidence>
<dbReference type="EC" id="2.5.1.41" evidence="9"/>
<keyword evidence="9" id="KW-0963">Cytoplasm</keyword>
<dbReference type="SUPFAM" id="SSF51395">
    <property type="entry name" value="FMN-linked oxidoreductases"/>
    <property type="match status" value="1"/>
</dbReference>
<dbReference type="GO" id="GO:0000287">
    <property type="term" value="F:magnesium ion binding"/>
    <property type="evidence" value="ECO:0007669"/>
    <property type="project" value="UniProtKB-UniRule"/>
</dbReference>
<evidence type="ECO:0000256" key="2">
    <source>
        <dbReference type="ARBA" id="ARBA00022679"/>
    </source>
</evidence>
<dbReference type="GeneID" id="35118421"/>
<dbReference type="PANTHER" id="PTHR40029:SF2">
    <property type="entry name" value="HEPTAPRENYLGLYCERYL PHOSPHATE SYNTHASE"/>
    <property type="match status" value="1"/>
</dbReference>
<dbReference type="GO" id="GO:0005737">
    <property type="term" value="C:cytoplasm"/>
    <property type="evidence" value="ECO:0007669"/>
    <property type="project" value="UniProtKB-SubCell"/>
</dbReference>
<dbReference type="Gene3D" id="3.20.20.390">
    <property type="entry name" value="FMN-linked oxidoreductases"/>
    <property type="match status" value="1"/>
</dbReference>
<dbReference type="NCBIfam" id="TIGR01768">
    <property type="entry name" value="GGGP-family"/>
    <property type="match status" value="1"/>
</dbReference>
<dbReference type="Pfam" id="PF01884">
    <property type="entry name" value="PcrB"/>
    <property type="match status" value="1"/>
</dbReference>
<feature type="binding site" evidence="9">
    <location>
        <position position="52"/>
    </location>
    <ligand>
        <name>Mg(2+)</name>
        <dbReference type="ChEBI" id="CHEBI:18420"/>
    </ligand>
</feature>
<evidence type="ECO:0000256" key="7">
    <source>
        <dbReference type="ARBA" id="ARBA00023264"/>
    </source>
</evidence>
<dbReference type="FunFam" id="3.20.20.390:FF:000001">
    <property type="entry name" value="Heptaprenylglyceryl phosphate synthase"/>
    <property type="match status" value="1"/>
</dbReference>
<evidence type="ECO:0000256" key="3">
    <source>
        <dbReference type="ARBA" id="ARBA00022723"/>
    </source>
</evidence>
<dbReference type="Proteomes" id="UP000232133">
    <property type="component" value="Chromosome"/>
</dbReference>
<feature type="binding site" evidence="9">
    <location>
        <position position="23"/>
    </location>
    <ligand>
        <name>Mg(2+)</name>
        <dbReference type="ChEBI" id="CHEBI:18420"/>
    </ligand>
</feature>
<dbReference type="HAMAP" id="MF_00112">
    <property type="entry name" value="GGGP_HepGP_synthase"/>
    <property type="match status" value="1"/>
</dbReference>
<dbReference type="InterPro" id="IPR008205">
    <property type="entry name" value="GGGP_HepGP_synthase"/>
</dbReference>
<comment type="pathway">
    <text evidence="9">Membrane lipid metabolism; glycerophospholipid metabolism.</text>
</comment>
<evidence type="ECO:0000313" key="11">
    <source>
        <dbReference type="Proteomes" id="UP000232133"/>
    </source>
</evidence>
<dbReference type="InterPro" id="IPR010946">
    <property type="entry name" value="GGGP_synth"/>
</dbReference>
<dbReference type="NCBIfam" id="NF003198">
    <property type="entry name" value="PRK04169.1-2"/>
    <property type="match status" value="1"/>
</dbReference>
<evidence type="ECO:0000256" key="1">
    <source>
        <dbReference type="ARBA" id="ARBA00022516"/>
    </source>
</evidence>
<comment type="cofactor">
    <cofactor evidence="9">
        <name>Mg(2+)</name>
        <dbReference type="ChEBI" id="CHEBI:18420"/>
    </cofactor>
</comment>
<dbReference type="CDD" id="cd02812">
    <property type="entry name" value="PcrB_like"/>
    <property type="match status" value="1"/>
</dbReference>
<reference evidence="10 11" key="1">
    <citation type="submission" date="2016-10" db="EMBL/GenBank/DDBJ databases">
        <authorList>
            <person name="Varghese N."/>
        </authorList>
    </citation>
    <scope>NUCLEOTIDE SEQUENCE [LARGE SCALE GENOMIC DNA]</scope>
    <source>
        <strain evidence="10 11">KB11</strain>
    </source>
</reference>
<feature type="binding site" evidence="9">
    <location>
        <begin position="170"/>
        <end position="176"/>
    </location>
    <ligand>
        <name>sn-glycerol 1-phosphate</name>
        <dbReference type="ChEBI" id="CHEBI:57685"/>
    </ligand>
</feature>
<keyword evidence="5 9" id="KW-0443">Lipid metabolism</keyword>